<evidence type="ECO:0000256" key="2">
    <source>
        <dbReference type="ARBA" id="ARBA00023125"/>
    </source>
</evidence>
<dbReference type="Gene3D" id="1.10.10.10">
    <property type="entry name" value="Winged helix-like DNA-binding domain superfamily/Winged helix DNA-binding domain"/>
    <property type="match status" value="1"/>
</dbReference>
<dbReference type="CDD" id="cd00038">
    <property type="entry name" value="CAP_ED"/>
    <property type="match status" value="1"/>
</dbReference>
<dbReference type="Pfam" id="PF00027">
    <property type="entry name" value="cNMP_binding"/>
    <property type="match status" value="1"/>
</dbReference>
<proteinExistence type="predicted"/>
<evidence type="ECO:0000256" key="3">
    <source>
        <dbReference type="ARBA" id="ARBA00023163"/>
    </source>
</evidence>
<keyword evidence="3" id="KW-0804">Transcription</keyword>
<dbReference type="Pfam" id="PF13545">
    <property type="entry name" value="HTH_Crp_2"/>
    <property type="match status" value="1"/>
</dbReference>
<evidence type="ECO:0000256" key="1">
    <source>
        <dbReference type="ARBA" id="ARBA00023015"/>
    </source>
</evidence>
<dbReference type="SUPFAM" id="SSF51206">
    <property type="entry name" value="cAMP-binding domain-like"/>
    <property type="match status" value="1"/>
</dbReference>
<evidence type="ECO:0000259" key="5">
    <source>
        <dbReference type="PROSITE" id="PS51063"/>
    </source>
</evidence>
<protein>
    <submittedName>
        <fullName evidence="6">CRP-like cAMP-binding protein</fullName>
    </submittedName>
</protein>
<dbReference type="SMART" id="SM00100">
    <property type="entry name" value="cNMP"/>
    <property type="match status" value="1"/>
</dbReference>
<dbReference type="EMBL" id="JAGINP010000031">
    <property type="protein sequence ID" value="MBP2296459.1"/>
    <property type="molecule type" value="Genomic_DNA"/>
</dbReference>
<dbReference type="InterPro" id="IPR018490">
    <property type="entry name" value="cNMP-bd_dom_sf"/>
</dbReference>
<dbReference type="PROSITE" id="PS51063">
    <property type="entry name" value="HTH_CRP_2"/>
    <property type="match status" value="1"/>
</dbReference>
<dbReference type="SUPFAM" id="SSF46785">
    <property type="entry name" value="Winged helix' DNA-binding domain"/>
    <property type="match status" value="1"/>
</dbReference>
<dbReference type="InterPro" id="IPR012318">
    <property type="entry name" value="HTH_CRP"/>
</dbReference>
<dbReference type="InterPro" id="IPR014710">
    <property type="entry name" value="RmlC-like_jellyroll"/>
</dbReference>
<accession>A0ABS4SV73</accession>
<dbReference type="InterPro" id="IPR000595">
    <property type="entry name" value="cNMP-bd_dom"/>
</dbReference>
<evidence type="ECO:0000313" key="7">
    <source>
        <dbReference type="Proteomes" id="UP000781958"/>
    </source>
</evidence>
<dbReference type="RefSeq" id="WP_209771643.1">
    <property type="nucleotide sequence ID" value="NZ_JAGINP010000031.1"/>
</dbReference>
<comment type="caution">
    <text evidence="6">The sequence shown here is derived from an EMBL/GenBank/DDBJ whole genome shotgun (WGS) entry which is preliminary data.</text>
</comment>
<dbReference type="Proteomes" id="UP000781958">
    <property type="component" value="Unassembled WGS sequence"/>
</dbReference>
<keyword evidence="2" id="KW-0238">DNA-binding</keyword>
<name>A0ABS4SV73_9PROT</name>
<gene>
    <name evidence="6" type="ORF">J2851_006277</name>
</gene>
<dbReference type="InterPro" id="IPR036388">
    <property type="entry name" value="WH-like_DNA-bd_sf"/>
</dbReference>
<feature type="domain" description="HTH crp-type" evidence="5">
    <location>
        <begin position="160"/>
        <end position="235"/>
    </location>
</feature>
<keyword evidence="7" id="KW-1185">Reference proteome</keyword>
<dbReference type="PROSITE" id="PS50042">
    <property type="entry name" value="CNMP_BINDING_3"/>
    <property type="match status" value="1"/>
</dbReference>
<dbReference type="InterPro" id="IPR050397">
    <property type="entry name" value="Env_Response_Regulators"/>
</dbReference>
<sequence>MTTTRPQASARVPNVACLDCTLRRTRLFKPLDDGELQYVAELRERQLSRPAGARLLQPGPAGGYIYTLYSGWAFRSIRLADGSRQILEFLLPGDVFGLHVALVGDWDYEVTALTPVLLCRLRAPSLEDLCARFPALNRALIHTLVEDKRRADSRLAVLGRTLGPQRIAYLMLELAERLEMAGQLTDGCCEFPLRRRHLADATGLSGTHVNRSLAELRDRRMAHVAEGRLTILDRDLLTGFAGYAPLSQRVQRLIL</sequence>
<dbReference type="InterPro" id="IPR036390">
    <property type="entry name" value="WH_DNA-bd_sf"/>
</dbReference>
<dbReference type="Gene3D" id="2.60.120.10">
    <property type="entry name" value="Jelly Rolls"/>
    <property type="match status" value="1"/>
</dbReference>
<feature type="domain" description="Cyclic nucleotide-binding" evidence="4">
    <location>
        <begin position="27"/>
        <end position="97"/>
    </location>
</feature>
<evidence type="ECO:0000313" key="6">
    <source>
        <dbReference type="EMBL" id="MBP2296459.1"/>
    </source>
</evidence>
<evidence type="ECO:0000259" key="4">
    <source>
        <dbReference type="PROSITE" id="PS50042"/>
    </source>
</evidence>
<dbReference type="PANTHER" id="PTHR24567:SF26">
    <property type="entry name" value="REGULATORY PROTEIN YEIL"/>
    <property type="match status" value="1"/>
</dbReference>
<reference evidence="6 7" key="1">
    <citation type="submission" date="2021-03" db="EMBL/GenBank/DDBJ databases">
        <title>Genomic Encyclopedia of Type Strains, Phase III (KMG-III): the genomes of soil and plant-associated and newly described type strains.</title>
        <authorList>
            <person name="Whitman W."/>
        </authorList>
    </citation>
    <scope>NUCLEOTIDE SEQUENCE [LARGE SCALE GENOMIC DNA]</scope>
    <source>
        <strain evidence="6 7">IMMIB AFH-6</strain>
    </source>
</reference>
<organism evidence="6 7">
    <name type="scientific">Azospirillum rugosum</name>
    <dbReference type="NCBI Taxonomy" id="416170"/>
    <lineage>
        <taxon>Bacteria</taxon>
        <taxon>Pseudomonadati</taxon>
        <taxon>Pseudomonadota</taxon>
        <taxon>Alphaproteobacteria</taxon>
        <taxon>Rhodospirillales</taxon>
        <taxon>Azospirillaceae</taxon>
        <taxon>Azospirillum</taxon>
    </lineage>
</organism>
<keyword evidence="1" id="KW-0805">Transcription regulation</keyword>
<dbReference type="PANTHER" id="PTHR24567">
    <property type="entry name" value="CRP FAMILY TRANSCRIPTIONAL REGULATORY PROTEIN"/>
    <property type="match status" value="1"/>
</dbReference>